<reference evidence="1 2" key="1">
    <citation type="submission" date="2020-03" db="EMBL/GenBank/DDBJ databases">
        <title>Bradyrhizobium diversity isolated from nodules of Indigofera sp.</title>
        <authorList>
            <person name="Klepa M."/>
            <person name="Helene L."/>
            <person name="Hungria M."/>
        </authorList>
    </citation>
    <scope>NUCLEOTIDE SEQUENCE [LARGE SCALE GENOMIC DNA]</scope>
    <source>
        <strain evidence="1 2">WSM 1791</strain>
    </source>
</reference>
<dbReference type="RefSeq" id="WP_171579244.1">
    <property type="nucleotide sequence ID" value="NZ_JAAVLX010000003.1"/>
</dbReference>
<name>A0A7Y4LVG2_9BRAD</name>
<proteinExistence type="predicted"/>
<gene>
    <name evidence="1" type="ORF">HCN58_10390</name>
</gene>
<dbReference type="EMBL" id="JAAVLX010000003">
    <property type="protein sequence ID" value="NOJ40004.1"/>
    <property type="molecule type" value="Genomic_DNA"/>
</dbReference>
<protein>
    <submittedName>
        <fullName evidence="1">Uncharacterized protein</fullName>
    </submittedName>
</protein>
<organism evidence="1 2">
    <name type="scientific">Bradyrhizobium australiense</name>
    <dbReference type="NCBI Taxonomy" id="2721161"/>
    <lineage>
        <taxon>Bacteria</taxon>
        <taxon>Pseudomonadati</taxon>
        <taxon>Pseudomonadota</taxon>
        <taxon>Alphaproteobacteria</taxon>
        <taxon>Hyphomicrobiales</taxon>
        <taxon>Nitrobacteraceae</taxon>
        <taxon>Bradyrhizobium</taxon>
    </lineage>
</organism>
<accession>A0A7Y4LVG2</accession>
<keyword evidence="2" id="KW-1185">Reference proteome</keyword>
<evidence type="ECO:0000313" key="1">
    <source>
        <dbReference type="EMBL" id="NOJ40004.1"/>
    </source>
</evidence>
<dbReference type="AlphaFoldDB" id="A0A7Y4LVG2"/>
<sequence>MPKHILPRNAELLKLLHAAYRLYSDELWHATPSQRAAWQHINLSKFVEGAGPMKPETHTVLALALKRIVEEGLKNEAALKYAKRREALQRRRQSFL</sequence>
<dbReference type="Proteomes" id="UP000544122">
    <property type="component" value="Unassembled WGS sequence"/>
</dbReference>
<comment type="caution">
    <text evidence="1">The sequence shown here is derived from an EMBL/GenBank/DDBJ whole genome shotgun (WGS) entry which is preliminary data.</text>
</comment>
<evidence type="ECO:0000313" key="2">
    <source>
        <dbReference type="Proteomes" id="UP000544122"/>
    </source>
</evidence>